<dbReference type="Pfam" id="PF00271">
    <property type="entry name" value="Helicase_C"/>
    <property type="match status" value="1"/>
</dbReference>
<dbReference type="SMART" id="SM00487">
    <property type="entry name" value="DEXDc"/>
    <property type="match status" value="1"/>
</dbReference>
<dbReference type="GO" id="GO:0004386">
    <property type="term" value="F:helicase activity"/>
    <property type="evidence" value="ECO:0007669"/>
    <property type="project" value="UniProtKB-KW"/>
</dbReference>
<dbReference type="PANTHER" id="PTHR47960">
    <property type="entry name" value="DEAD-BOX ATP-DEPENDENT RNA HELICASE 50"/>
    <property type="match status" value="1"/>
</dbReference>
<proteinExistence type="predicted"/>
<keyword evidence="9" id="KW-1185">Reference proteome</keyword>
<dbReference type="SMART" id="SM00490">
    <property type="entry name" value="HELICc"/>
    <property type="match status" value="1"/>
</dbReference>
<evidence type="ECO:0000256" key="3">
    <source>
        <dbReference type="ARBA" id="ARBA00022806"/>
    </source>
</evidence>
<dbReference type="PROSITE" id="PS51192">
    <property type="entry name" value="HELICASE_ATP_BIND_1"/>
    <property type="match status" value="1"/>
</dbReference>
<dbReference type="Pfam" id="PF00270">
    <property type="entry name" value="DEAD"/>
    <property type="match status" value="1"/>
</dbReference>
<dbReference type="InterPro" id="IPR044742">
    <property type="entry name" value="DEAD/DEAH_RhlB"/>
</dbReference>
<feature type="region of interest" description="Disordered" evidence="5">
    <location>
        <begin position="984"/>
        <end position="1017"/>
    </location>
</feature>
<accession>A0ABQ7J7R7</accession>
<name>A0ABQ7J7R7_9APIC</name>
<comment type="caution">
    <text evidence="8">The sequence shown here is derived from an EMBL/GenBank/DDBJ whole genome shotgun (WGS) entry which is preliminary data.</text>
</comment>
<dbReference type="InterPro" id="IPR014001">
    <property type="entry name" value="Helicase_ATP-bd"/>
</dbReference>
<dbReference type="InterPro" id="IPR011545">
    <property type="entry name" value="DEAD/DEAH_box_helicase_dom"/>
</dbReference>
<evidence type="ECO:0000256" key="5">
    <source>
        <dbReference type="SAM" id="MobiDB-lite"/>
    </source>
</evidence>
<dbReference type="EMBL" id="JADAQX010000523">
    <property type="protein sequence ID" value="KAF8819993.1"/>
    <property type="molecule type" value="Genomic_DNA"/>
</dbReference>
<keyword evidence="1" id="KW-0547">Nucleotide-binding</keyword>
<keyword evidence="2" id="KW-0378">Hydrolase</keyword>
<keyword evidence="4" id="KW-0067">ATP-binding</keyword>
<dbReference type="InterPro" id="IPR001650">
    <property type="entry name" value="Helicase_C-like"/>
</dbReference>
<gene>
    <name evidence="8" type="ORF">IE077_003728</name>
</gene>
<evidence type="ECO:0000259" key="6">
    <source>
        <dbReference type="PROSITE" id="PS51192"/>
    </source>
</evidence>
<organism evidence="8 9">
    <name type="scientific">Cardiosporidium cionae</name>
    <dbReference type="NCBI Taxonomy" id="476202"/>
    <lineage>
        <taxon>Eukaryota</taxon>
        <taxon>Sar</taxon>
        <taxon>Alveolata</taxon>
        <taxon>Apicomplexa</taxon>
        <taxon>Aconoidasida</taxon>
        <taxon>Nephromycida</taxon>
        <taxon>Cardiosporidium</taxon>
    </lineage>
</organism>
<dbReference type="Proteomes" id="UP000823046">
    <property type="component" value="Unassembled WGS sequence"/>
</dbReference>
<dbReference type="PROSITE" id="PS51194">
    <property type="entry name" value="HELICASE_CTER"/>
    <property type="match status" value="1"/>
</dbReference>
<reference evidence="8 9" key="1">
    <citation type="journal article" date="2020" name="bioRxiv">
        <title>Metabolic contributions of an alphaproteobacterial endosymbiont in the apicomplexan Cardiosporidium cionae.</title>
        <authorList>
            <person name="Hunter E.S."/>
            <person name="Paight C.J."/>
            <person name="Lane C.E."/>
        </authorList>
    </citation>
    <scope>NUCLEOTIDE SEQUENCE [LARGE SCALE GENOMIC DNA]</scope>
    <source>
        <strain evidence="8">ESH_2018</strain>
    </source>
</reference>
<sequence>MAHTVTTAVTSLSSEGNISPSSTFVKVNETAMPLSHLPSSARLHLPTPPTGLSSTLPPPISLFCDWEEVQQYTMELLDTLSCSLDERNVYITLKAIYLSLEEAMEHFKEREGVVPIPGFASTGLNITTEALDSGNENIWKKCIWEQLRHYSLWIDAQASHSEQEESLRMGSLPVSRSTLPILAADIAYFIPKIERERILTTLLSAYDQSSTVLSPSMLFQRLEASEVFSTLSLTAQMFVIRHFCTLCASPHQWLLLQKFLFNRFPHIFKSIWTLYMESEWPEASKNLEDTFFTTLTSIVSSFSEDTLRIQTIKICTFVRAIHETTLDEADITPTLLKLAETNSQPPLSTTSLEADEAPFQVDVQAIEALEREDLLNVLPPLLPLLSDYDTTNLTHRETLYLQDLCCLAFSRLEGFDFTPRLEGQQEIGRDVYTKETLASLSLDEITALFKEICHRAKSLAMHPPGSLLDIHDSGIDFTQGVAKEVKSKDNFKKFHPAALQASSGVMPPISRPGNASDSLSHALTASVASSLPHASPTLPPSISQYSASTLLDTITPPSPAILSTNASISKSLPPSSLTFDKLGFTASPSLLSGVAALLGKSARPTPVQARVMPLLLASKTVAFASEAGSGKTLTFLLPLFQRLKAAEIQYGFVRKRGHPRAIILLPSRELAKQVLGVVKTLGHFAKMASTLLVGGDVWARQATALQDPIDILIGTPSRILMHLKHGTIKTFEDLSVFVVDEVDTLLMQGFKDEISKLLQAISASSKSKHQTVQRIFSTATLTADVKALLAEFHFPEMETVEMPRLHKAIASVRHELVEVKGMDKLEVLGDVLRMHKTTSGKLMIFCNTVQSCRACEHYVRENGWDSRSYHSEMPQTNRDQNFEDFRDNTTVSTLVCTDLASRGLDIPNVNKIIMFDFPLNPIDFLHRAGRTGRMGKKGQVISLITKRDRVLALAIQKAIAKKLPLDSLSSKKIDYTDTGRLAYLSPTARSRDKPSQHKHSTRQPVKDTRRGGWTAPK</sequence>
<dbReference type="SUPFAM" id="SSF52540">
    <property type="entry name" value="P-loop containing nucleoside triphosphate hydrolases"/>
    <property type="match status" value="1"/>
</dbReference>
<keyword evidence="3 8" id="KW-0347">Helicase</keyword>
<feature type="domain" description="Helicase ATP-binding" evidence="6">
    <location>
        <begin position="612"/>
        <end position="799"/>
    </location>
</feature>
<evidence type="ECO:0000259" key="7">
    <source>
        <dbReference type="PROSITE" id="PS51194"/>
    </source>
</evidence>
<feature type="domain" description="Helicase C-terminal" evidence="7">
    <location>
        <begin position="830"/>
        <end position="976"/>
    </location>
</feature>
<dbReference type="Gene3D" id="3.40.50.300">
    <property type="entry name" value="P-loop containing nucleotide triphosphate hydrolases"/>
    <property type="match status" value="2"/>
</dbReference>
<evidence type="ECO:0000256" key="4">
    <source>
        <dbReference type="ARBA" id="ARBA00022840"/>
    </source>
</evidence>
<dbReference type="CDD" id="cd18787">
    <property type="entry name" value="SF2_C_DEAD"/>
    <property type="match status" value="1"/>
</dbReference>
<evidence type="ECO:0000313" key="8">
    <source>
        <dbReference type="EMBL" id="KAF8819993.1"/>
    </source>
</evidence>
<dbReference type="CDD" id="cd00268">
    <property type="entry name" value="DEADc"/>
    <property type="match status" value="1"/>
</dbReference>
<evidence type="ECO:0000313" key="9">
    <source>
        <dbReference type="Proteomes" id="UP000823046"/>
    </source>
</evidence>
<evidence type="ECO:0000256" key="2">
    <source>
        <dbReference type="ARBA" id="ARBA00022801"/>
    </source>
</evidence>
<evidence type="ECO:0000256" key="1">
    <source>
        <dbReference type="ARBA" id="ARBA00022741"/>
    </source>
</evidence>
<protein>
    <submittedName>
        <fullName evidence="8">DEAD/DEAH box helicase domain-containing protein</fullName>
    </submittedName>
</protein>
<dbReference type="InterPro" id="IPR027417">
    <property type="entry name" value="P-loop_NTPase"/>
</dbReference>